<protein>
    <recommendedName>
        <fullName evidence="6">Septum formation initiator</fullName>
    </recommendedName>
</protein>
<feature type="region of interest" description="Disordered" evidence="2">
    <location>
        <begin position="113"/>
        <end position="137"/>
    </location>
</feature>
<evidence type="ECO:0000256" key="2">
    <source>
        <dbReference type="SAM" id="MobiDB-lite"/>
    </source>
</evidence>
<proteinExistence type="predicted"/>
<dbReference type="EMBL" id="LIBO01000030">
    <property type="protein sequence ID" value="KRO62831.1"/>
    <property type="molecule type" value="Genomic_DNA"/>
</dbReference>
<feature type="transmembrane region" description="Helical" evidence="3">
    <location>
        <begin position="29"/>
        <end position="50"/>
    </location>
</feature>
<gene>
    <name evidence="4" type="ORF">ABR82_03295</name>
</gene>
<feature type="coiled-coil region" evidence="1">
    <location>
        <begin position="60"/>
        <end position="87"/>
    </location>
</feature>
<dbReference type="Proteomes" id="UP000051269">
    <property type="component" value="Unassembled WGS sequence"/>
</dbReference>
<evidence type="ECO:0008006" key="6">
    <source>
        <dbReference type="Google" id="ProtNLM"/>
    </source>
</evidence>
<dbReference type="AlphaFoldDB" id="A0A0R2RJB4"/>
<dbReference type="InterPro" id="IPR007060">
    <property type="entry name" value="FtsL/DivIC"/>
</dbReference>
<evidence type="ECO:0000256" key="1">
    <source>
        <dbReference type="SAM" id="Coils"/>
    </source>
</evidence>
<name>A0A0R2RJB4_9BACT</name>
<reference evidence="4 5" key="1">
    <citation type="submission" date="2015-10" db="EMBL/GenBank/DDBJ databases">
        <title>Metagenome-Assembled Genomes uncover a global brackish microbiome.</title>
        <authorList>
            <person name="Hugerth L.W."/>
            <person name="Larsson J."/>
            <person name="Alneberg J."/>
            <person name="Lindh M.V."/>
            <person name="Legrand C."/>
            <person name="Pinhassi J."/>
            <person name="Andersson A.F."/>
        </authorList>
    </citation>
    <scope>NUCLEOTIDE SEQUENCE [LARGE SCALE GENOMIC DNA]</scope>
    <source>
        <strain evidence="4">BACL18 MAG-120507-bin52</strain>
    </source>
</reference>
<keyword evidence="1" id="KW-0175">Coiled coil</keyword>
<sequence length="137" mass="15424">MAGNSRLFDPRGVGQARAQGHYWRVLQPWAYAMVGLLFVAIVLALFYPAWKKGETIKLSAAKMQRELEEKKQELADLQDESTRLKDDPYTVERISRDTLGVAKPGEVIFKFQPYPTNAIGPGEGKKQGRSSEAMRKP</sequence>
<keyword evidence="3" id="KW-1133">Transmembrane helix</keyword>
<dbReference type="Pfam" id="PF04977">
    <property type="entry name" value="DivIC"/>
    <property type="match status" value="1"/>
</dbReference>
<accession>A0A0R2RJB4</accession>
<organism evidence="4 5">
    <name type="scientific">Verrucomicrobia subdivision 6 bacterium BACL9 MAG-120507-bin52</name>
    <dbReference type="NCBI Taxonomy" id="1655590"/>
    <lineage>
        <taxon>Bacteria</taxon>
        <taxon>Pseudomonadati</taxon>
        <taxon>Verrucomicrobiota</taxon>
        <taxon>Verrucomicrobiia</taxon>
        <taxon>Verrucomicrobiales</taxon>
        <taxon>Verrucomicrobia subdivision 6</taxon>
    </lineage>
</organism>
<comment type="caution">
    <text evidence="4">The sequence shown here is derived from an EMBL/GenBank/DDBJ whole genome shotgun (WGS) entry which is preliminary data.</text>
</comment>
<evidence type="ECO:0000256" key="3">
    <source>
        <dbReference type="SAM" id="Phobius"/>
    </source>
</evidence>
<keyword evidence="3" id="KW-0472">Membrane</keyword>
<evidence type="ECO:0000313" key="4">
    <source>
        <dbReference type="EMBL" id="KRO62831.1"/>
    </source>
</evidence>
<keyword evidence="3" id="KW-0812">Transmembrane</keyword>
<evidence type="ECO:0000313" key="5">
    <source>
        <dbReference type="Proteomes" id="UP000051269"/>
    </source>
</evidence>